<proteinExistence type="predicted"/>
<gene>
    <name evidence="2" type="ORF">CJN711_LOCUS30125</name>
</gene>
<comment type="caution">
    <text evidence="2">The sequence shown here is derived from an EMBL/GenBank/DDBJ whole genome shotgun (WGS) entry which is preliminary data.</text>
</comment>
<protein>
    <submittedName>
        <fullName evidence="2">Uncharacterized protein</fullName>
    </submittedName>
</protein>
<sequence>MECSGRLSNGEHVNGGNSDCSCFVKVAEPLGSKSNKLEPYVSIGIWIEFFCFIDILMYFSIVAANDIQFGTKVYIHQLNGVSLPTGRIRNGRVRVDDVSWSFGANHIDFYVLRKTNYEKISGNIHGQADITVNSNCVLNTY</sequence>
<dbReference type="EMBL" id="CAJNOV010014344">
    <property type="protein sequence ID" value="CAF1547182.1"/>
    <property type="molecule type" value="Genomic_DNA"/>
</dbReference>
<evidence type="ECO:0000313" key="3">
    <source>
        <dbReference type="Proteomes" id="UP000663855"/>
    </source>
</evidence>
<keyword evidence="1" id="KW-0472">Membrane</keyword>
<reference evidence="2" key="1">
    <citation type="submission" date="2021-02" db="EMBL/GenBank/DDBJ databases">
        <authorList>
            <person name="Nowell W R."/>
        </authorList>
    </citation>
    <scope>NUCLEOTIDE SEQUENCE</scope>
</reference>
<keyword evidence="1" id="KW-0812">Transmembrane</keyword>
<organism evidence="2 3">
    <name type="scientific">Rotaria magnacalcarata</name>
    <dbReference type="NCBI Taxonomy" id="392030"/>
    <lineage>
        <taxon>Eukaryota</taxon>
        <taxon>Metazoa</taxon>
        <taxon>Spiralia</taxon>
        <taxon>Gnathifera</taxon>
        <taxon>Rotifera</taxon>
        <taxon>Eurotatoria</taxon>
        <taxon>Bdelloidea</taxon>
        <taxon>Philodinida</taxon>
        <taxon>Philodinidae</taxon>
        <taxon>Rotaria</taxon>
    </lineage>
</organism>
<evidence type="ECO:0000256" key="1">
    <source>
        <dbReference type="SAM" id="Phobius"/>
    </source>
</evidence>
<accession>A0A815WWR2</accession>
<keyword evidence="1" id="KW-1133">Transmembrane helix</keyword>
<dbReference type="AlphaFoldDB" id="A0A815WWR2"/>
<dbReference type="Proteomes" id="UP000663855">
    <property type="component" value="Unassembled WGS sequence"/>
</dbReference>
<feature type="transmembrane region" description="Helical" evidence="1">
    <location>
        <begin position="43"/>
        <end position="64"/>
    </location>
</feature>
<evidence type="ECO:0000313" key="2">
    <source>
        <dbReference type="EMBL" id="CAF1547182.1"/>
    </source>
</evidence>
<name>A0A815WWR2_9BILA</name>